<evidence type="ECO:0000259" key="13">
    <source>
        <dbReference type="Pfam" id="PF04452"/>
    </source>
</evidence>
<dbReference type="EMBL" id="JFAX01000005">
    <property type="protein sequence ID" value="EXI68433.1"/>
    <property type="molecule type" value="Genomic_DNA"/>
</dbReference>
<comment type="caution">
    <text evidence="15">The sequence shown here is derived from an EMBL/GenBank/DDBJ whole genome shotgun (WGS) entry which is preliminary data.</text>
</comment>
<comment type="similarity">
    <text evidence="2 12">Belongs to the RNA methyltransferase RsmE family.</text>
</comment>
<evidence type="ECO:0000256" key="10">
    <source>
        <dbReference type="ARBA" id="ARBA00025699"/>
    </source>
</evidence>
<evidence type="ECO:0000256" key="3">
    <source>
        <dbReference type="ARBA" id="ARBA00012328"/>
    </source>
</evidence>
<dbReference type="InterPro" id="IPR006700">
    <property type="entry name" value="RsmE"/>
</dbReference>
<keyword evidence="7 12" id="KW-0489">Methyltransferase</keyword>
<dbReference type="PANTHER" id="PTHR30027">
    <property type="entry name" value="RIBOSOMAL RNA SMALL SUBUNIT METHYLTRANSFERASE E"/>
    <property type="match status" value="1"/>
</dbReference>
<evidence type="ECO:0000256" key="7">
    <source>
        <dbReference type="ARBA" id="ARBA00022603"/>
    </source>
</evidence>
<evidence type="ECO:0000256" key="2">
    <source>
        <dbReference type="ARBA" id="ARBA00005528"/>
    </source>
</evidence>
<dbReference type="InterPro" id="IPR029026">
    <property type="entry name" value="tRNA_m1G_MTases_N"/>
</dbReference>
<evidence type="ECO:0000256" key="1">
    <source>
        <dbReference type="ARBA" id="ARBA00004496"/>
    </source>
</evidence>
<keyword evidence="16" id="KW-1185">Reference proteome</keyword>
<evidence type="ECO:0000259" key="14">
    <source>
        <dbReference type="Pfam" id="PF20260"/>
    </source>
</evidence>
<comment type="function">
    <text evidence="10 12">Specifically methylates the N3 position of the uracil ring of uridine 1498 (m3U1498) in 16S rRNA. Acts on the fully assembled 30S ribosomal subunit.</text>
</comment>
<dbReference type="InterPro" id="IPR029028">
    <property type="entry name" value="Alpha/beta_knot_MTases"/>
</dbReference>
<dbReference type="NCBIfam" id="NF008692">
    <property type="entry name" value="PRK11713.1-5"/>
    <property type="match status" value="1"/>
</dbReference>
<dbReference type="CDD" id="cd18084">
    <property type="entry name" value="RsmE-like"/>
    <property type="match status" value="1"/>
</dbReference>
<evidence type="ECO:0000256" key="6">
    <source>
        <dbReference type="ARBA" id="ARBA00022552"/>
    </source>
</evidence>
<evidence type="ECO:0000256" key="5">
    <source>
        <dbReference type="ARBA" id="ARBA00022490"/>
    </source>
</evidence>
<dbReference type="GO" id="GO:0005737">
    <property type="term" value="C:cytoplasm"/>
    <property type="evidence" value="ECO:0007669"/>
    <property type="project" value="UniProtKB-SubCell"/>
</dbReference>
<evidence type="ECO:0000313" key="15">
    <source>
        <dbReference type="EMBL" id="EXI68433.1"/>
    </source>
</evidence>
<keyword evidence="9 12" id="KW-0949">S-adenosyl-L-methionine</keyword>
<dbReference type="EC" id="2.1.1.193" evidence="3 12"/>
<dbReference type="InterPro" id="IPR046887">
    <property type="entry name" value="RsmE_PUA-like"/>
</dbReference>
<feature type="domain" description="Ribosomal RNA small subunit methyltransferase E PUA-like" evidence="14">
    <location>
        <begin position="20"/>
        <end position="66"/>
    </location>
</feature>
<gene>
    <name evidence="15" type="primary">rsmE</name>
    <name evidence="15" type="ORF">AW08_01215</name>
</gene>
<dbReference type="STRING" id="1454001.AW08_01215"/>
<dbReference type="GO" id="GO:0070475">
    <property type="term" value="P:rRNA base methylation"/>
    <property type="evidence" value="ECO:0007669"/>
    <property type="project" value="TreeGrafter"/>
</dbReference>
<dbReference type="Pfam" id="PF20260">
    <property type="entry name" value="PUA_4"/>
    <property type="match status" value="1"/>
</dbReference>
<dbReference type="PANTHER" id="PTHR30027:SF3">
    <property type="entry name" value="16S RRNA (URACIL(1498)-N(3))-METHYLTRANSFERASE"/>
    <property type="match status" value="1"/>
</dbReference>
<organism evidence="15 16">
    <name type="scientific">Candidatus Accumulibacter adjunctus</name>
    <dbReference type="NCBI Taxonomy" id="1454001"/>
    <lineage>
        <taxon>Bacteria</taxon>
        <taxon>Pseudomonadati</taxon>
        <taxon>Pseudomonadota</taxon>
        <taxon>Betaproteobacteria</taxon>
        <taxon>Candidatus Accumulibacter</taxon>
    </lineage>
</organism>
<dbReference type="Proteomes" id="UP000020218">
    <property type="component" value="Unassembled WGS sequence"/>
</dbReference>
<keyword evidence="6 12" id="KW-0698">rRNA processing</keyword>
<dbReference type="NCBIfam" id="TIGR00046">
    <property type="entry name" value="RsmE family RNA methyltransferase"/>
    <property type="match status" value="1"/>
</dbReference>
<proteinExistence type="inferred from homology"/>
<dbReference type="PATRIC" id="fig|1454001.3.peg.1240"/>
<dbReference type="InterPro" id="IPR015947">
    <property type="entry name" value="PUA-like_sf"/>
</dbReference>
<dbReference type="Gene3D" id="3.40.1280.10">
    <property type="match status" value="1"/>
</dbReference>
<dbReference type="PIRSF" id="PIRSF015601">
    <property type="entry name" value="MTase_slr0722"/>
    <property type="match status" value="1"/>
</dbReference>
<dbReference type="SUPFAM" id="SSF75217">
    <property type="entry name" value="alpha/beta knot"/>
    <property type="match status" value="1"/>
</dbReference>
<name>A0A011MF73_9PROT</name>
<dbReference type="Gene3D" id="2.40.240.20">
    <property type="entry name" value="Hypothetical PUA domain-like, domain 1"/>
    <property type="match status" value="1"/>
</dbReference>
<evidence type="ECO:0000256" key="12">
    <source>
        <dbReference type="PIRNR" id="PIRNR015601"/>
    </source>
</evidence>
<evidence type="ECO:0000256" key="8">
    <source>
        <dbReference type="ARBA" id="ARBA00022679"/>
    </source>
</evidence>
<feature type="domain" description="Ribosomal RNA small subunit methyltransferase E methyltransferase" evidence="13">
    <location>
        <begin position="75"/>
        <end position="240"/>
    </location>
</feature>
<reference evidence="15" key="1">
    <citation type="submission" date="2014-02" db="EMBL/GenBank/DDBJ databases">
        <title>Expanding our view of genomic diversity in Candidatus Accumulibacter clades.</title>
        <authorList>
            <person name="Skennerton C.T."/>
            <person name="Barr J.J."/>
            <person name="Slater F.R."/>
            <person name="Bond P.L."/>
            <person name="Tyson G.W."/>
        </authorList>
    </citation>
    <scope>NUCLEOTIDE SEQUENCE [LARGE SCALE GENOMIC DNA]</scope>
</reference>
<dbReference type="AlphaFoldDB" id="A0A011MF73"/>
<keyword evidence="8 12" id="KW-0808">Transferase</keyword>
<evidence type="ECO:0000256" key="9">
    <source>
        <dbReference type="ARBA" id="ARBA00022691"/>
    </source>
</evidence>
<evidence type="ECO:0000256" key="4">
    <source>
        <dbReference type="ARBA" id="ARBA00013673"/>
    </source>
</evidence>
<dbReference type="SUPFAM" id="SSF88697">
    <property type="entry name" value="PUA domain-like"/>
    <property type="match status" value="1"/>
</dbReference>
<evidence type="ECO:0000313" key="16">
    <source>
        <dbReference type="Proteomes" id="UP000020218"/>
    </source>
</evidence>
<dbReference type="GO" id="GO:0070042">
    <property type="term" value="F:rRNA (uridine-N3-)-methyltransferase activity"/>
    <property type="evidence" value="ECO:0007669"/>
    <property type="project" value="TreeGrafter"/>
</dbReference>
<protein>
    <recommendedName>
        <fullName evidence="4 12">Ribosomal RNA small subunit methyltransferase E</fullName>
        <ecNumber evidence="3 12">2.1.1.193</ecNumber>
    </recommendedName>
</protein>
<comment type="subcellular location">
    <subcellularLocation>
        <location evidence="1 12">Cytoplasm</location>
    </subcellularLocation>
</comment>
<keyword evidence="5 12" id="KW-0963">Cytoplasm</keyword>
<comment type="catalytic activity">
    <reaction evidence="11 12">
        <text>uridine(1498) in 16S rRNA + S-adenosyl-L-methionine = N(3)-methyluridine(1498) in 16S rRNA + S-adenosyl-L-homocysteine + H(+)</text>
        <dbReference type="Rhea" id="RHEA:42920"/>
        <dbReference type="Rhea" id="RHEA-COMP:10283"/>
        <dbReference type="Rhea" id="RHEA-COMP:10284"/>
        <dbReference type="ChEBI" id="CHEBI:15378"/>
        <dbReference type="ChEBI" id="CHEBI:57856"/>
        <dbReference type="ChEBI" id="CHEBI:59789"/>
        <dbReference type="ChEBI" id="CHEBI:65315"/>
        <dbReference type="ChEBI" id="CHEBI:74502"/>
        <dbReference type="EC" id="2.1.1.193"/>
    </reaction>
</comment>
<sequence>MNHPRFHCPLPLVAGARFDLPERAAHHASAVLRLRCNDELTLFDGSGGEYRARVVANDRRRVTVELRDWSAVERESRLSVTLVQAVQAGDKMDLTIQKAVELGVARIVPVLSRRSVARPAGERAWRRLQHWQAVIVSACEQCGRNRLPELAPIESLDSWLARPPSAAALRLMLATDAVRSLAAVPAMSVGQPVELLIGAEGGLAAEELRLATLSGFLPVSLGPRILRTETAGFAALAALQALWGDFKEERTDV</sequence>
<evidence type="ECO:0000256" key="11">
    <source>
        <dbReference type="ARBA" id="ARBA00047944"/>
    </source>
</evidence>
<dbReference type="Pfam" id="PF04452">
    <property type="entry name" value="Methyltrans_RNA"/>
    <property type="match status" value="1"/>
</dbReference>
<dbReference type="InterPro" id="IPR046886">
    <property type="entry name" value="RsmE_MTase_dom"/>
</dbReference>
<accession>A0A011MF73</accession>